<dbReference type="PANTHER" id="PTHR42812">
    <property type="entry name" value="BETA-XYLOSIDASE"/>
    <property type="match status" value="1"/>
</dbReference>
<evidence type="ECO:0000256" key="2">
    <source>
        <dbReference type="ARBA" id="ARBA00022801"/>
    </source>
</evidence>
<dbReference type="PANTHER" id="PTHR42812:SF5">
    <property type="entry name" value="ENDO-ARABINASE"/>
    <property type="match status" value="1"/>
</dbReference>
<evidence type="ECO:0000313" key="6">
    <source>
        <dbReference type="EMBL" id="MBW8485310.1"/>
    </source>
</evidence>
<gene>
    <name evidence="6" type="ORF">K1Y72_23220</name>
</gene>
<dbReference type="InterPro" id="IPR006710">
    <property type="entry name" value="Glyco_hydro_43"/>
</dbReference>
<sequence length="350" mass="36019">MPLPARQTAAVAAAALLAGGLAACGGGAPPAHLSGAAAAAVAAKPKLVVPVNFPDPDVLRAGTGFYAYATNAGGKNMPVASAASAKGAWTVRAADGLPKLGAWAAKGRTWAPDVSRRADGRYVLYYTAHHKARNQQCLGVALATSPAGPFTPVGKSALVCGAPKGATHGALRGEIIDASSFVDGGRRYLLYKVGYNAYGKTSFLALQRMSADGLTKVGAAKVVLTQTTEPYTVEAPDLVRAGKRFVLFYAAGVFSKNNYQTRYAVASKVGGPYRKAAKPLMTTAGLGRQVNGPGGAGAVYDAGAWRIFFHGAIVPGAHPHPDPAAQPKNLVRGMYVADLKWTSGGTPYVR</sequence>
<dbReference type="Proteomes" id="UP000774570">
    <property type="component" value="Unassembled WGS sequence"/>
</dbReference>
<keyword evidence="2 4" id="KW-0378">Hydrolase</keyword>
<dbReference type="PROSITE" id="PS51257">
    <property type="entry name" value="PROKAR_LIPOPROTEIN"/>
    <property type="match status" value="1"/>
</dbReference>
<dbReference type="RefSeq" id="WP_220168534.1">
    <property type="nucleotide sequence ID" value="NZ_JAIBOA010000015.1"/>
</dbReference>
<dbReference type="InterPro" id="IPR051795">
    <property type="entry name" value="Glycosyl_Hydrlase_43"/>
</dbReference>
<evidence type="ECO:0000256" key="3">
    <source>
        <dbReference type="ARBA" id="ARBA00023295"/>
    </source>
</evidence>
<reference evidence="6 7" key="1">
    <citation type="submission" date="2021-07" db="EMBL/GenBank/DDBJ databases">
        <title>Actinomadura sp. PM05-2 isolated from lichen.</title>
        <authorList>
            <person name="Somphong A."/>
            <person name="Phongsopitanun W."/>
            <person name="Tanasupawat S."/>
            <person name="Peongsungnone V."/>
        </authorList>
    </citation>
    <scope>NUCLEOTIDE SEQUENCE [LARGE SCALE GENOMIC DNA]</scope>
    <source>
        <strain evidence="6 7">PM05-2</strain>
    </source>
</reference>
<evidence type="ECO:0000256" key="1">
    <source>
        <dbReference type="ARBA" id="ARBA00009865"/>
    </source>
</evidence>
<dbReference type="GO" id="GO:0016787">
    <property type="term" value="F:hydrolase activity"/>
    <property type="evidence" value="ECO:0007669"/>
    <property type="project" value="UniProtKB-KW"/>
</dbReference>
<evidence type="ECO:0000313" key="7">
    <source>
        <dbReference type="Proteomes" id="UP000774570"/>
    </source>
</evidence>
<dbReference type="Gene3D" id="2.115.10.20">
    <property type="entry name" value="Glycosyl hydrolase domain, family 43"/>
    <property type="match status" value="1"/>
</dbReference>
<evidence type="ECO:0000256" key="5">
    <source>
        <dbReference type="SAM" id="SignalP"/>
    </source>
</evidence>
<evidence type="ECO:0000256" key="4">
    <source>
        <dbReference type="RuleBase" id="RU361187"/>
    </source>
</evidence>
<accession>A0ABS7FZE3</accession>
<feature type="chain" id="PRO_5046111781" evidence="5">
    <location>
        <begin position="24"/>
        <end position="350"/>
    </location>
</feature>
<protein>
    <submittedName>
        <fullName evidence="6">Glycoside hydrolase family 43 protein</fullName>
    </submittedName>
</protein>
<comment type="similarity">
    <text evidence="1 4">Belongs to the glycosyl hydrolase 43 family.</text>
</comment>
<organism evidence="6 7">
    <name type="scientific">Actinomadura parmotrematis</name>
    <dbReference type="NCBI Taxonomy" id="2864039"/>
    <lineage>
        <taxon>Bacteria</taxon>
        <taxon>Bacillati</taxon>
        <taxon>Actinomycetota</taxon>
        <taxon>Actinomycetes</taxon>
        <taxon>Streptosporangiales</taxon>
        <taxon>Thermomonosporaceae</taxon>
        <taxon>Actinomadura</taxon>
    </lineage>
</organism>
<proteinExistence type="inferred from homology"/>
<name>A0ABS7FZE3_9ACTN</name>
<feature type="signal peptide" evidence="5">
    <location>
        <begin position="1"/>
        <end position="23"/>
    </location>
</feature>
<keyword evidence="5" id="KW-0732">Signal</keyword>
<dbReference type="EMBL" id="JAIBOA010000015">
    <property type="protein sequence ID" value="MBW8485310.1"/>
    <property type="molecule type" value="Genomic_DNA"/>
</dbReference>
<keyword evidence="7" id="KW-1185">Reference proteome</keyword>
<dbReference type="InterPro" id="IPR023296">
    <property type="entry name" value="Glyco_hydro_beta-prop_sf"/>
</dbReference>
<dbReference type="CDD" id="cd08999">
    <property type="entry name" value="GH43_ABN-like"/>
    <property type="match status" value="1"/>
</dbReference>
<dbReference type="Pfam" id="PF04616">
    <property type="entry name" value="Glyco_hydro_43"/>
    <property type="match status" value="1"/>
</dbReference>
<comment type="caution">
    <text evidence="6">The sequence shown here is derived from an EMBL/GenBank/DDBJ whole genome shotgun (WGS) entry which is preliminary data.</text>
</comment>
<keyword evidence="3 4" id="KW-0326">Glycosidase</keyword>
<dbReference type="SUPFAM" id="SSF75005">
    <property type="entry name" value="Arabinanase/levansucrase/invertase"/>
    <property type="match status" value="1"/>
</dbReference>